<gene>
    <name evidence="3" type="ORF">MEDL_5818</name>
</gene>
<evidence type="ECO:0000256" key="2">
    <source>
        <dbReference type="SAM" id="MobiDB-lite"/>
    </source>
</evidence>
<organism evidence="3 4">
    <name type="scientific">Mytilus edulis</name>
    <name type="common">Blue mussel</name>
    <dbReference type="NCBI Taxonomy" id="6550"/>
    <lineage>
        <taxon>Eukaryota</taxon>
        <taxon>Metazoa</taxon>
        <taxon>Spiralia</taxon>
        <taxon>Lophotrochozoa</taxon>
        <taxon>Mollusca</taxon>
        <taxon>Bivalvia</taxon>
        <taxon>Autobranchia</taxon>
        <taxon>Pteriomorphia</taxon>
        <taxon>Mytilida</taxon>
        <taxon>Mytiloidea</taxon>
        <taxon>Mytilidae</taxon>
        <taxon>Mytilinae</taxon>
        <taxon>Mytilus</taxon>
    </lineage>
</organism>
<evidence type="ECO:0000313" key="3">
    <source>
        <dbReference type="EMBL" id="CAG2190519.1"/>
    </source>
</evidence>
<keyword evidence="1" id="KW-0195">Cyclin</keyword>
<accession>A0A8S3Q3G5</accession>
<proteinExistence type="predicted"/>
<evidence type="ECO:0000313" key="4">
    <source>
        <dbReference type="Proteomes" id="UP000683360"/>
    </source>
</evidence>
<sequence length="345" mass="39350">MGNKQSCCSFGGSKPRRPEDAYRTSTTPQSANHRQDDVRVTLTHNNLSTPSLSAVPHISDREILPEENEADPSIHPTATTLFSSKSQSEIAKNYKKRRISQYEPRNYQTEHLHNNALRKCSSCSTIFIDDSTVSQPNLKNTIKAVAYAVYFHIRNRESNRTLEIFDEKAHPLSKELVPEDYSTRDPEHKHIYRFVRNLFSAAQLTAECAIVTLVGISTCKVFIGTVPKSIVWDDQAVWNVDYCQILKDIAVEDINDLERKFLEMIDFNINVPASVYAKYYFDLRVLADANDLSFPLEPLNKERAIKLEAMSTEETLPNYRNRPLFRSNSLDGMTSNPRQSIVIIS</sequence>
<dbReference type="AlphaFoldDB" id="A0A8S3Q3G5"/>
<reference evidence="3" key="1">
    <citation type="submission" date="2021-03" db="EMBL/GenBank/DDBJ databases">
        <authorList>
            <person name="Bekaert M."/>
        </authorList>
    </citation>
    <scope>NUCLEOTIDE SEQUENCE</scope>
</reference>
<dbReference type="Gene3D" id="1.10.472.10">
    <property type="entry name" value="Cyclin-like"/>
    <property type="match status" value="1"/>
</dbReference>
<dbReference type="PANTHER" id="PTHR14248">
    <property type="entry name" value="CYCLIN Y, ISOFORM A"/>
    <property type="match status" value="1"/>
</dbReference>
<dbReference type="GO" id="GO:0019901">
    <property type="term" value="F:protein kinase binding"/>
    <property type="evidence" value="ECO:0007669"/>
    <property type="project" value="InterPro"/>
</dbReference>
<comment type="caution">
    <text evidence="3">The sequence shown here is derived from an EMBL/GenBank/DDBJ whole genome shotgun (WGS) entry which is preliminary data.</text>
</comment>
<name>A0A8S3Q3G5_MYTED</name>
<dbReference type="Proteomes" id="UP000683360">
    <property type="component" value="Unassembled WGS sequence"/>
</dbReference>
<evidence type="ECO:0000256" key="1">
    <source>
        <dbReference type="ARBA" id="ARBA00023127"/>
    </source>
</evidence>
<feature type="compositionally biased region" description="Polar residues" evidence="2">
    <location>
        <begin position="23"/>
        <end position="32"/>
    </location>
</feature>
<protein>
    <submittedName>
        <fullName evidence="3">Cyclin-Y,Cyclin-Y-like protein 1,Cyclin-Y-like protein 1-B,Cyclin-Y-like protein 2,Cyclin-Y-like protein 1-A,Putative cyclin-Y-like protein 3</fullName>
    </submittedName>
</protein>
<keyword evidence="4" id="KW-1185">Reference proteome</keyword>
<dbReference type="OrthoDB" id="10250320at2759"/>
<dbReference type="InterPro" id="IPR012399">
    <property type="entry name" value="Cyclin_Y"/>
</dbReference>
<dbReference type="PIRSF" id="PIRSF028934">
    <property type="entry name" value="Cyclin_CG14939"/>
    <property type="match status" value="1"/>
</dbReference>
<dbReference type="EMBL" id="CAJPWZ010000334">
    <property type="protein sequence ID" value="CAG2190519.1"/>
    <property type="molecule type" value="Genomic_DNA"/>
</dbReference>
<feature type="region of interest" description="Disordered" evidence="2">
    <location>
        <begin position="1"/>
        <end position="37"/>
    </location>
</feature>
<dbReference type="CDD" id="cd20540">
    <property type="entry name" value="CYCLIN_CCNY_like"/>
    <property type="match status" value="1"/>
</dbReference>